<feature type="region of interest" description="Disordered" evidence="1">
    <location>
        <begin position="432"/>
        <end position="462"/>
    </location>
</feature>
<evidence type="ECO:0000256" key="1">
    <source>
        <dbReference type="SAM" id="MobiDB-lite"/>
    </source>
</evidence>
<feature type="region of interest" description="Disordered" evidence="1">
    <location>
        <begin position="1"/>
        <end position="48"/>
    </location>
</feature>
<dbReference type="RefSeq" id="XP_060288106.1">
    <property type="nucleotide sequence ID" value="XM_060426783.1"/>
</dbReference>
<evidence type="ECO:0000313" key="2">
    <source>
        <dbReference type="EMBL" id="KAK1771893.1"/>
    </source>
</evidence>
<name>A0AAJ0C833_9PEZI</name>
<reference evidence="2" key="1">
    <citation type="submission" date="2023-06" db="EMBL/GenBank/DDBJ databases">
        <title>Genome-scale phylogeny and comparative genomics of the fungal order Sordariales.</title>
        <authorList>
            <consortium name="Lawrence Berkeley National Laboratory"/>
            <person name="Hensen N."/>
            <person name="Bonometti L."/>
            <person name="Westerberg I."/>
            <person name="Brannstrom I.O."/>
            <person name="Guillou S."/>
            <person name="Cros-Aarteil S."/>
            <person name="Calhoun S."/>
            <person name="Haridas S."/>
            <person name="Kuo A."/>
            <person name="Mondo S."/>
            <person name="Pangilinan J."/>
            <person name="Riley R."/>
            <person name="Labutti K."/>
            <person name="Andreopoulos B."/>
            <person name="Lipzen A."/>
            <person name="Chen C."/>
            <person name="Yanf M."/>
            <person name="Daum C."/>
            <person name="Ng V."/>
            <person name="Clum A."/>
            <person name="Steindorff A."/>
            <person name="Ohm R."/>
            <person name="Martin F."/>
            <person name="Silar P."/>
            <person name="Natvig D."/>
            <person name="Lalanne C."/>
            <person name="Gautier V."/>
            <person name="Ament-Velasquez S.L."/>
            <person name="Kruys A."/>
            <person name="Hutchinson M.I."/>
            <person name="Powell A.J."/>
            <person name="Barry K."/>
            <person name="Miller A.N."/>
            <person name="Grigoriev I.V."/>
            <person name="Debuchy R."/>
            <person name="Gladieux P."/>
            <person name="Thoren M.H."/>
            <person name="Johannesson H."/>
        </authorList>
    </citation>
    <scope>NUCLEOTIDE SEQUENCE</scope>
    <source>
        <strain evidence="2">8032-3</strain>
    </source>
</reference>
<accession>A0AAJ0C833</accession>
<comment type="caution">
    <text evidence="2">The sequence shown here is derived from an EMBL/GenBank/DDBJ whole genome shotgun (WGS) entry which is preliminary data.</text>
</comment>
<dbReference type="GeneID" id="85309970"/>
<gene>
    <name evidence="2" type="ORF">QBC33DRAFT_525126</name>
</gene>
<feature type="compositionally biased region" description="Gly residues" evidence="1">
    <location>
        <begin position="444"/>
        <end position="453"/>
    </location>
</feature>
<proteinExistence type="predicted"/>
<protein>
    <submittedName>
        <fullName evidence="2">Uncharacterized protein</fullName>
    </submittedName>
</protein>
<evidence type="ECO:0000313" key="3">
    <source>
        <dbReference type="Proteomes" id="UP001244011"/>
    </source>
</evidence>
<dbReference type="EMBL" id="MU838998">
    <property type="protein sequence ID" value="KAK1771893.1"/>
    <property type="molecule type" value="Genomic_DNA"/>
</dbReference>
<keyword evidence="3" id="KW-1185">Reference proteome</keyword>
<feature type="compositionally biased region" description="Basic and acidic residues" evidence="1">
    <location>
        <begin position="432"/>
        <end position="443"/>
    </location>
</feature>
<dbReference type="Proteomes" id="UP001244011">
    <property type="component" value="Unassembled WGS sequence"/>
</dbReference>
<dbReference type="AlphaFoldDB" id="A0AAJ0C833"/>
<organism evidence="2 3">
    <name type="scientific">Phialemonium atrogriseum</name>
    <dbReference type="NCBI Taxonomy" id="1093897"/>
    <lineage>
        <taxon>Eukaryota</taxon>
        <taxon>Fungi</taxon>
        <taxon>Dikarya</taxon>
        <taxon>Ascomycota</taxon>
        <taxon>Pezizomycotina</taxon>
        <taxon>Sordariomycetes</taxon>
        <taxon>Sordariomycetidae</taxon>
        <taxon>Cephalothecales</taxon>
        <taxon>Cephalothecaceae</taxon>
        <taxon>Phialemonium</taxon>
    </lineage>
</organism>
<sequence>MPPSVVSPRQSEHGTPPKVAEENLATADRASDSTDPPAEQGDTHAFYKHPIWDRIREGPWDLLGEESGSSAAGPEGQSAGMPLFEDIREVGKDAFDQWIARYNKQYLVETITSVFASEEDSDTKLKKLNTIMDVIMAPMCDTLDICYWKPPALVGVIEKVIDSIGGNIRVLAGFCPGAKSSEKANSAKYDIVKPVTPDFAYYLTHWVLHRPIFEAAIWHTVIAEFFEAESAVWVGRVGKDFNRLCNEVEGYVMRSNSDYNSVVAKFHESRARLAFHIVQEVWKPGDFNHEDTRETFAEKERLAEDVILKRFRPFINEDTNGKAAKNSAFQILKYAAILRRELEQAREVFKLVMANGLDDSRQHFDYNSVYMEQHWTDKMSGPLPKDPPKVAFVVSPMLVKRGHSRNATTPAMDYDKVFRVLRSTVLLEDWDERRTRGAADGGDKGSGSAGGSDIGSVGDSAN</sequence>